<proteinExistence type="inferred from homology"/>
<dbReference type="InterPro" id="IPR014752">
    <property type="entry name" value="Arrestin-like_C"/>
</dbReference>
<dbReference type="Proteomes" id="UP000037069">
    <property type="component" value="Unassembled WGS sequence"/>
</dbReference>
<keyword evidence="2" id="KW-0716">Sensory transduction</keyword>
<reference evidence="4 5" key="1">
    <citation type="journal article" date="2015" name="Nat. Commun.">
        <title>Lucilia cuprina genome unlocks parasitic fly biology to underpin future interventions.</title>
        <authorList>
            <person name="Anstead C.A."/>
            <person name="Korhonen P.K."/>
            <person name="Young N.D."/>
            <person name="Hall R.S."/>
            <person name="Jex A.R."/>
            <person name="Murali S.C."/>
            <person name="Hughes D.S."/>
            <person name="Lee S.F."/>
            <person name="Perry T."/>
            <person name="Stroehlein A.J."/>
            <person name="Ansell B.R."/>
            <person name="Breugelmans B."/>
            <person name="Hofmann A."/>
            <person name="Qu J."/>
            <person name="Dugan S."/>
            <person name="Lee S.L."/>
            <person name="Chao H."/>
            <person name="Dinh H."/>
            <person name="Han Y."/>
            <person name="Doddapaneni H.V."/>
            <person name="Worley K.C."/>
            <person name="Muzny D.M."/>
            <person name="Ioannidis P."/>
            <person name="Waterhouse R.M."/>
            <person name="Zdobnov E.M."/>
            <person name="James P.J."/>
            <person name="Bagnall N.H."/>
            <person name="Kotze A.C."/>
            <person name="Gibbs R.A."/>
            <person name="Richards S."/>
            <person name="Batterham P."/>
            <person name="Gasser R.B."/>
        </authorList>
    </citation>
    <scope>NUCLEOTIDE SEQUENCE [LARGE SCALE GENOMIC DNA]</scope>
    <source>
        <strain evidence="4 5">LS</strain>
        <tissue evidence="4">Full body</tissue>
    </source>
</reference>
<evidence type="ECO:0000256" key="1">
    <source>
        <dbReference type="ARBA" id="ARBA00005298"/>
    </source>
</evidence>
<evidence type="ECO:0000313" key="5">
    <source>
        <dbReference type="Proteomes" id="UP000037069"/>
    </source>
</evidence>
<dbReference type="PANTHER" id="PTHR11188:SF167">
    <property type="entry name" value="ARRESTIN C-TERMINAL-LIKE DOMAIN-CONTAINING PROTEIN-RELATED"/>
    <property type="match status" value="1"/>
</dbReference>
<dbReference type="InterPro" id="IPR014756">
    <property type="entry name" value="Ig_E-set"/>
</dbReference>
<name>A0A0L0CE67_LUCCU</name>
<dbReference type="GO" id="GO:0005737">
    <property type="term" value="C:cytoplasm"/>
    <property type="evidence" value="ECO:0007669"/>
    <property type="project" value="TreeGrafter"/>
</dbReference>
<feature type="domain" description="Arrestin C-terminal-like" evidence="3">
    <location>
        <begin position="172"/>
        <end position="304"/>
    </location>
</feature>
<feature type="domain" description="Arrestin C-terminal-like" evidence="3">
    <location>
        <begin position="1240"/>
        <end position="1372"/>
    </location>
</feature>
<evidence type="ECO:0000313" key="4">
    <source>
        <dbReference type="EMBL" id="KNC30545.1"/>
    </source>
</evidence>
<dbReference type="InterPro" id="IPR011022">
    <property type="entry name" value="Arrestin_C-like"/>
</dbReference>
<dbReference type="InterPro" id="IPR050357">
    <property type="entry name" value="Arrestin_domain-protein"/>
</dbReference>
<dbReference type="STRING" id="7375.A0A0L0CE67"/>
<dbReference type="EMBL" id="JRES01000503">
    <property type="protein sequence ID" value="KNC30545.1"/>
    <property type="molecule type" value="Genomic_DNA"/>
</dbReference>
<evidence type="ECO:0000259" key="3">
    <source>
        <dbReference type="SMART" id="SM01017"/>
    </source>
</evidence>
<dbReference type="Gene3D" id="2.60.40.640">
    <property type="match status" value="10"/>
</dbReference>
<protein>
    <recommendedName>
        <fullName evidence="3">Arrestin C-terminal-like domain-containing protein</fullName>
    </recommendedName>
</protein>
<feature type="domain" description="Arrestin C-terminal-like" evidence="3">
    <location>
        <begin position="537"/>
        <end position="669"/>
    </location>
</feature>
<dbReference type="GO" id="GO:0015031">
    <property type="term" value="P:protein transport"/>
    <property type="evidence" value="ECO:0007669"/>
    <property type="project" value="TreeGrafter"/>
</dbReference>
<evidence type="ECO:0000256" key="2">
    <source>
        <dbReference type="ARBA" id="ARBA00022606"/>
    </source>
</evidence>
<dbReference type="PANTHER" id="PTHR11188">
    <property type="entry name" value="ARRESTIN DOMAIN CONTAINING PROTEIN"/>
    <property type="match status" value="1"/>
</dbReference>
<dbReference type="OMA" id="CKPPPFE"/>
<comment type="similarity">
    <text evidence="1">Belongs to the arrestin family.</text>
</comment>
<keyword evidence="5" id="KW-1185">Reference proteome</keyword>
<comment type="caution">
    <text evidence="4">The sequence shown here is derived from an EMBL/GenBank/DDBJ whole genome shotgun (WGS) entry which is preliminary data.</text>
</comment>
<dbReference type="InterPro" id="IPR011021">
    <property type="entry name" value="Arrestin-like_N"/>
</dbReference>
<accession>A0A0L0CE67</accession>
<sequence length="1700" mass="191566">MPSTCRFDLNKPSAIYFSGETIAGSITLSTTSDKNVRDVSIIFLGEGKVKWEESHSTTNSDGSSSTSTTYYKSHEVYVNNSTMVHGDGVLPAGTYTYTFNIPLPWECPTSCEGKYGHIRYEISLKINRYYRFDNIYKRPVTIIKTIDLNLNPAYKIPMVLETISKLCCWPCSKGKIFCTLQIPYGAYAPGQTIKYALHIMNQSMSDTQGYSMEFTKKMIFTAKSPHRKERTSKNTLVSRTFSEQCLRLTNRIIEGEMYIPATPPTTPRSSIICVEYKLKVTLHLPGCTSNAVMEMPIVIGTIPLRESLPADDSLMNVRMESVMPTAPELAGAELNSVDADLPPSYNDIKPPSFEEATRSNSPFIDTDVDARNRIVGFRPLYPIGDTVSGVIVLKTTSTKDVRDISIIFCGEGKVSWSETERRRKSDGTYTNHTVQFRSNELYVNNRTVVHGQGTLPAGTHTYTFQIVLPLQCPTSCEGRWGHIRYELRLKLDRPLHFDNEFSKPLSVIKTLDLNLNPVFRIPIQNEDIFSSGCCSCSGGSINTKLTVPFGGYAIGQSVRYSIYIQNQTMDDINGYSVEFIRKMSFTAHTPHHKTREDKTILQTKSYNKQCLRLTTCIFDGNINIVSTPPTTEGDGIIQVRYYLKVILKMSGCASDNTIKVPIFIGTIPLRESMTPIEPVESDRLIGFIPSAPALPIDDQRGNDLPPSYHELGPPSFEEATRSSSPFIDTDKNEHNRHIGFRPLKKTTTKMTSTCEFQLNNSNAVYYSGDTVSGTIILKTISPVVVKDICIIFRGEGKVNWSETERRRKSNGTYENRTVYFKSNELYVNNTTTLHGQGTLPAGTHTYTLNILLPLQCPTSCEGRWGHIRYEIKLKLNRPSDYDIDFSIPLSIIERIDLNLNPAFRIPMESDDIFSSCCWSCSGGSINTTLTIPFSGHAIGQTVKYSLYIKNQTMDDIYGYTIEFIRDITYTVRTPYYKTRLDKRILDTKSYSDQCLRLSTRIFEGNFNIGSTPPTTKNNSIIDVRYSLKIDLNIDNCSSDNIITMPIFIGTIPLIVATSDVMDNESFVGVISENDQRGSDLPPGYQELVYQSGETVCGAILLNTTTPKDVKDICITLYGKAKVSWKITRRQGKVNYTIHYKSKELYIDNTTTVHGEGTLPAGTHTYNFQIALPFECASSCEGRYGYIRYTLTLKLNRPYRFDNIFNKELTVVKPQDLNLSPALRIPVETEEIFNSCLWFCSNGSINVKLTLPFGGYAIGQIAKYSIHIENQSMIDINGYTIEFIRKITFTAHKPKLKTRNDETTIYEKSYDIKCLRLTTRIFDGTFPIGSTTPSTPGENIIKVQYLLKMTLNMAGCNKDKSLHTPILIGTIPMRENAMENYPTAPTLTLDDQTRDDLPPSYQDLDIRITYTYPFEIQLPLECPTACEGRFGHIRYILALMLRRPSRFDNTFSKPLTVIKSQDLNLNPAFRIPVTSEDIYNSSSWFCLGGKITTTLSIPFGGYAIGQRIKFTLQIQNQSMYDLNGYTIEFNRNMRFTAHSPHLKSRDDITILYRKTYDNICKTSTTRIFNGDFQIVSTPPTTENTGILRVSYLLQVILNTGGGCNAKKVKSVRLPIFIGDVPLRESFASTEPIESDNFIATTPTAPDLILDEESDNDLPPSYQELCPPSFEEAIRSGSPFIDIEVDEHNRHVGFSPLYPTYS</sequence>
<dbReference type="Pfam" id="PF00339">
    <property type="entry name" value="Arrestin_N"/>
    <property type="match status" value="5"/>
</dbReference>
<dbReference type="Pfam" id="PF02752">
    <property type="entry name" value="Arrestin_C"/>
    <property type="match status" value="5"/>
</dbReference>
<dbReference type="OrthoDB" id="2333384at2759"/>
<dbReference type="SUPFAM" id="SSF81296">
    <property type="entry name" value="E set domains"/>
    <property type="match status" value="10"/>
</dbReference>
<feature type="domain" description="Arrestin C-terminal-like" evidence="3">
    <location>
        <begin position="921"/>
        <end position="1053"/>
    </location>
</feature>
<dbReference type="SMART" id="SM01017">
    <property type="entry name" value="Arrestin_C"/>
    <property type="match status" value="5"/>
</dbReference>
<gene>
    <name evidence="4" type="ORF">FF38_05579</name>
</gene>
<feature type="domain" description="Arrestin C-terminal-like" evidence="3">
    <location>
        <begin position="1486"/>
        <end position="1621"/>
    </location>
</feature>
<organism evidence="4 5">
    <name type="scientific">Lucilia cuprina</name>
    <name type="common">Green bottle fly</name>
    <name type="synonym">Australian sheep blowfly</name>
    <dbReference type="NCBI Taxonomy" id="7375"/>
    <lineage>
        <taxon>Eukaryota</taxon>
        <taxon>Metazoa</taxon>
        <taxon>Ecdysozoa</taxon>
        <taxon>Arthropoda</taxon>
        <taxon>Hexapoda</taxon>
        <taxon>Insecta</taxon>
        <taxon>Pterygota</taxon>
        <taxon>Neoptera</taxon>
        <taxon>Endopterygota</taxon>
        <taxon>Diptera</taxon>
        <taxon>Brachycera</taxon>
        <taxon>Muscomorpha</taxon>
        <taxon>Oestroidea</taxon>
        <taxon>Calliphoridae</taxon>
        <taxon>Luciliinae</taxon>
        <taxon>Lucilia</taxon>
    </lineage>
</organism>